<proteinExistence type="predicted"/>
<keyword evidence="2" id="KW-1185">Reference proteome</keyword>
<dbReference type="Proteomes" id="UP001442468">
    <property type="component" value="Unassembled WGS sequence"/>
</dbReference>
<sequence length="68" mass="7583">MRIIGLLLVLILIGYMMKTYLESATVTSVDKAKTLSHPQGTIERAEQAAERINQDLEERKRQLDAPGG</sequence>
<organism evidence="1 2">
    <name type="scientific">Halomonas aquatica</name>
    <dbReference type="NCBI Taxonomy" id="3151123"/>
    <lineage>
        <taxon>Bacteria</taxon>
        <taxon>Pseudomonadati</taxon>
        <taxon>Pseudomonadota</taxon>
        <taxon>Gammaproteobacteria</taxon>
        <taxon>Oceanospirillales</taxon>
        <taxon>Halomonadaceae</taxon>
        <taxon>Halomonas</taxon>
    </lineage>
</organism>
<reference evidence="1 2" key="1">
    <citation type="submission" date="2024-05" db="EMBL/GenBank/DDBJ databases">
        <title>Halomonas sp. SSM6 16S ribosomal RNA gene Genome sequencing and assembly.</title>
        <authorList>
            <person name="Yook S."/>
        </authorList>
    </citation>
    <scope>NUCLEOTIDE SEQUENCE [LARGE SCALE GENOMIC DNA]</scope>
    <source>
        <strain evidence="1 2">SSM6</strain>
    </source>
</reference>
<accession>A0ABV1NBY9</accession>
<name>A0ABV1NBY9_9GAMM</name>
<gene>
    <name evidence="1" type="ORF">ABE960_03410</name>
</gene>
<evidence type="ECO:0000313" key="2">
    <source>
        <dbReference type="Proteomes" id="UP001442468"/>
    </source>
</evidence>
<evidence type="ECO:0000313" key="1">
    <source>
        <dbReference type="EMBL" id="MEQ6916577.1"/>
    </source>
</evidence>
<dbReference type="RefSeq" id="WP_349760845.1">
    <property type="nucleotide sequence ID" value="NZ_JBEGCJ010000002.1"/>
</dbReference>
<protein>
    <submittedName>
        <fullName evidence="1">Uncharacterized protein</fullName>
    </submittedName>
</protein>
<dbReference type="EMBL" id="JBEGCJ010000002">
    <property type="protein sequence ID" value="MEQ6916577.1"/>
    <property type="molecule type" value="Genomic_DNA"/>
</dbReference>
<comment type="caution">
    <text evidence="1">The sequence shown here is derived from an EMBL/GenBank/DDBJ whole genome shotgun (WGS) entry which is preliminary data.</text>
</comment>